<evidence type="ECO:0000256" key="10">
    <source>
        <dbReference type="ARBA" id="ARBA00022989"/>
    </source>
</evidence>
<dbReference type="GO" id="GO:0004364">
    <property type="term" value="F:glutathione transferase activity"/>
    <property type="evidence" value="ECO:0007669"/>
    <property type="project" value="UniProtKB-EC"/>
</dbReference>
<keyword evidence="10 17" id="KW-1133">Transmembrane helix</keyword>
<dbReference type="GO" id="GO:0005741">
    <property type="term" value="C:mitochondrial outer membrane"/>
    <property type="evidence" value="ECO:0007669"/>
    <property type="project" value="UniProtKB-SubCell"/>
</dbReference>
<reference evidence="18 19" key="1">
    <citation type="submission" date="2017-08" db="EMBL/GenBank/DDBJ databases">
        <title>Acidophilic green algal genome provides insights into adaptation to an acidic environment.</title>
        <authorList>
            <person name="Hirooka S."/>
            <person name="Hirose Y."/>
            <person name="Kanesaki Y."/>
            <person name="Higuchi S."/>
            <person name="Fujiwara T."/>
            <person name="Onuma R."/>
            <person name="Era A."/>
            <person name="Ohbayashi R."/>
            <person name="Uzuka A."/>
            <person name="Nozaki H."/>
            <person name="Yoshikawa H."/>
            <person name="Miyagishima S.Y."/>
        </authorList>
    </citation>
    <scope>NUCLEOTIDE SEQUENCE [LARGE SCALE GENOMIC DNA]</scope>
    <source>
        <strain evidence="18 19">NIES-2499</strain>
    </source>
</reference>
<comment type="subunit">
    <text evidence="14">Homotrimer; The trimer binds only one molecule of glutathione.</text>
</comment>
<dbReference type="Proteomes" id="UP000232323">
    <property type="component" value="Unassembled WGS sequence"/>
</dbReference>
<name>A0A250XHM1_9CHLO</name>
<dbReference type="PANTHER" id="PTHR10689:SF6">
    <property type="entry name" value="MICROSOMAL GLUTATHIONE S-TRANSFERASE 1"/>
    <property type="match status" value="1"/>
</dbReference>
<feature type="transmembrane region" description="Helical" evidence="17">
    <location>
        <begin position="135"/>
        <end position="154"/>
    </location>
</feature>
<dbReference type="InterPro" id="IPR040162">
    <property type="entry name" value="MGST1-like"/>
</dbReference>
<keyword evidence="12" id="KW-0496">Mitochondrion</keyword>
<protein>
    <recommendedName>
        <fullName evidence="15">Microsomal glutathione S-transferase 1</fullName>
        <ecNumber evidence="5">2.5.1.18</ecNumber>
    </recommendedName>
</protein>
<evidence type="ECO:0000256" key="15">
    <source>
        <dbReference type="ARBA" id="ARBA00039397"/>
    </source>
</evidence>
<evidence type="ECO:0000256" key="3">
    <source>
        <dbReference type="ARBA" id="ARBA00004477"/>
    </source>
</evidence>
<dbReference type="InterPro" id="IPR023352">
    <property type="entry name" value="MAPEG-like_dom_sf"/>
</dbReference>
<keyword evidence="6" id="KW-0808">Transferase</keyword>
<dbReference type="Pfam" id="PF01124">
    <property type="entry name" value="MAPEG"/>
    <property type="match status" value="1"/>
</dbReference>
<keyword evidence="9" id="KW-0256">Endoplasmic reticulum</keyword>
<comment type="function">
    <text evidence="1">Conjugation of reduced glutathione to a wide number of exogenous and endogenous hydrophobic electrophiles.</text>
</comment>
<evidence type="ECO:0000313" key="19">
    <source>
        <dbReference type="Proteomes" id="UP000232323"/>
    </source>
</evidence>
<evidence type="ECO:0000256" key="9">
    <source>
        <dbReference type="ARBA" id="ARBA00022824"/>
    </source>
</evidence>
<dbReference type="AlphaFoldDB" id="A0A250XHM1"/>
<dbReference type="EMBL" id="BEGY01000082">
    <property type="protein sequence ID" value="GAX82574.1"/>
    <property type="molecule type" value="Genomic_DNA"/>
</dbReference>
<feature type="transmembrane region" description="Helical" evidence="17">
    <location>
        <begin position="6"/>
        <end position="29"/>
    </location>
</feature>
<feature type="transmembrane region" description="Helical" evidence="17">
    <location>
        <begin position="89"/>
        <end position="115"/>
    </location>
</feature>
<evidence type="ECO:0000256" key="2">
    <source>
        <dbReference type="ARBA" id="ARBA00004294"/>
    </source>
</evidence>
<dbReference type="SUPFAM" id="SSF161084">
    <property type="entry name" value="MAPEG domain-like"/>
    <property type="match status" value="1"/>
</dbReference>
<evidence type="ECO:0000256" key="1">
    <source>
        <dbReference type="ARBA" id="ARBA00003701"/>
    </source>
</evidence>
<sequence>MASADYVNTLAKVAGALAIKTIALSLLTVRARLIKNDFSTGRAMVAKEDTEIPPVIVSALKVMTVAVGPSLDIGRLTGCQNNGTTNEPFFLAVALSLALAGSSPAWGAKALTAYLGFRVVHMGSYLFASPQPLRAVSWLGGTACTLALAVFALLKRK</sequence>
<evidence type="ECO:0000256" key="13">
    <source>
        <dbReference type="ARBA" id="ARBA00023136"/>
    </source>
</evidence>
<dbReference type="Gene3D" id="1.20.120.550">
    <property type="entry name" value="Membrane associated eicosanoid/glutathione metabolism-like domain"/>
    <property type="match status" value="1"/>
</dbReference>
<evidence type="ECO:0000256" key="8">
    <source>
        <dbReference type="ARBA" id="ARBA00022787"/>
    </source>
</evidence>
<dbReference type="EC" id="2.5.1.18" evidence="5"/>
<comment type="subcellular location">
    <subcellularLocation>
        <location evidence="3">Endoplasmic reticulum membrane</location>
        <topology evidence="3">Multi-pass membrane protein</topology>
    </subcellularLocation>
    <subcellularLocation>
        <location evidence="2">Mitochondrion outer membrane</location>
    </subcellularLocation>
</comment>
<evidence type="ECO:0000256" key="7">
    <source>
        <dbReference type="ARBA" id="ARBA00022692"/>
    </source>
</evidence>
<comment type="similarity">
    <text evidence="4">Belongs to the MAPEG family.</text>
</comment>
<evidence type="ECO:0000256" key="14">
    <source>
        <dbReference type="ARBA" id="ARBA00038540"/>
    </source>
</evidence>
<evidence type="ECO:0000256" key="17">
    <source>
        <dbReference type="SAM" id="Phobius"/>
    </source>
</evidence>
<comment type="catalytic activity">
    <reaction evidence="16">
        <text>RX + glutathione = an S-substituted glutathione + a halide anion + H(+)</text>
        <dbReference type="Rhea" id="RHEA:16437"/>
        <dbReference type="ChEBI" id="CHEBI:15378"/>
        <dbReference type="ChEBI" id="CHEBI:16042"/>
        <dbReference type="ChEBI" id="CHEBI:17792"/>
        <dbReference type="ChEBI" id="CHEBI:57925"/>
        <dbReference type="ChEBI" id="CHEBI:90779"/>
        <dbReference type="EC" id="2.5.1.18"/>
    </reaction>
    <physiologicalReaction direction="left-to-right" evidence="16">
        <dbReference type="Rhea" id="RHEA:16438"/>
    </physiologicalReaction>
</comment>
<evidence type="ECO:0000256" key="4">
    <source>
        <dbReference type="ARBA" id="ARBA00010459"/>
    </source>
</evidence>
<accession>A0A250XHM1</accession>
<evidence type="ECO:0000256" key="11">
    <source>
        <dbReference type="ARBA" id="ARBA00022990"/>
    </source>
</evidence>
<evidence type="ECO:0000256" key="12">
    <source>
        <dbReference type="ARBA" id="ARBA00023128"/>
    </source>
</evidence>
<keyword evidence="8" id="KW-1000">Mitochondrion outer membrane</keyword>
<comment type="caution">
    <text evidence="18">The sequence shown here is derived from an EMBL/GenBank/DDBJ whole genome shotgun (WGS) entry which is preliminary data.</text>
</comment>
<dbReference type="GO" id="GO:0005789">
    <property type="term" value="C:endoplasmic reticulum membrane"/>
    <property type="evidence" value="ECO:0007669"/>
    <property type="project" value="UniProtKB-SubCell"/>
</dbReference>
<dbReference type="OrthoDB" id="193139at2759"/>
<gene>
    <name evidence="18" type="ORF">CEUSTIGMA_g10000.t1</name>
</gene>
<keyword evidence="11" id="KW-0007">Acetylation</keyword>
<organism evidence="18 19">
    <name type="scientific">Chlamydomonas eustigma</name>
    <dbReference type="NCBI Taxonomy" id="1157962"/>
    <lineage>
        <taxon>Eukaryota</taxon>
        <taxon>Viridiplantae</taxon>
        <taxon>Chlorophyta</taxon>
        <taxon>core chlorophytes</taxon>
        <taxon>Chlorophyceae</taxon>
        <taxon>CS clade</taxon>
        <taxon>Chlamydomonadales</taxon>
        <taxon>Chlamydomonadaceae</taxon>
        <taxon>Chlamydomonas</taxon>
    </lineage>
</organism>
<evidence type="ECO:0000313" key="18">
    <source>
        <dbReference type="EMBL" id="GAX82574.1"/>
    </source>
</evidence>
<dbReference type="InterPro" id="IPR001129">
    <property type="entry name" value="Membr-assoc_MAPEG"/>
</dbReference>
<dbReference type="PANTHER" id="PTHR10689">
    <property type="entry name" value="MICROSOMAL GLUTATHIONE S-TRANSFERASE 1"/>
    <property type="match status" value="1"/>
</dbReference>
<keyword evidence="13 17" id="KW-0472">Membrane</keyword>
<evidence type="ECO:0000256" key="6">
    <source>
        <dbReference type="ARBA" id="ARBA00022679"/>
    </source>
</evidence>
<evidence type="ECO:0000256" key="16">
    <source>
        <dbReference type="ARBA" id="ARBA00049385"/>
    </source>
</evidence>
<keyword evidence="19" id="KW-1185">Reference proteome</keyword>
<keyword evidence="7 17" id="KW-0812">Transmembrane</keyword>
<proteinExistence type="inferred from homology"/>
<evidence type="ECO:0000256" key="5">
    <source>
        <dbReference type="ARBA" id="ARBA00012452"/>
    </source>
</evidence>